<organism evidence="12 13">
    <name type="scientific">Desulfofustis glycolicus DSM 9705</name>
    <dbReference type="NCBI Taxonomy" id="1121409"/>
    <lineage>
        <taxon>Bacteria</taxon>
        <taxon>Pseudomonadati</taxon>
        <taxon>Thermodesulfobacteriota</taxon>
        <taxon>Desulfobulbia</taxon>
        <taxon>Desulfobulbales</taxon>
        <taxon>Desulfocapsaceae</taxon>
        <taxon>Desulfofustis</taxon>
    </lineage>
</organism>
<feature type="binding site" evidence="8">
    <location>
        <position position="164"/>
    </location>
    <ligand>
        <name>[4Fe-4S] cluster</name>
        <dbReference type="ChEBI" id="CHEBI:49883"/>
        <label>2</label>
        <note>4Fe-4S-S-AdoMet</note>
    </ligand>
</feature>
<evidence type="ECO:0000256" key="4">
    <source>
        <dbReference type="ARBA" id="ARBA00022691"/>
    </source>
</evidence>
<dbReference type="Gene3D" id="2.40.50.140">
    <property type="entry name" value="Nucleic acid-binding proteins"/>
    <property type="match status" value="1"/>
</dbReference>
<dbReference type="PANTHER" id="PTHR43837">
    <property type="entry name" value="RIBOSOMAL PROTEIN S12 METHYLTHIOTRANSFERASE RIMO"/>
    <property type="match status" value="1"/>
</dbReference>
<dbReference type="PROSITE" id="PS51257">
    <property type="entry name" value="PROKAR_LIPOPROTEIN"/>
    <property type="match status" value="1"/>
</dbReference>
<evidence type="ECO:0000256" key="6">
    <source>
        <dbReference type="ARBA" id="ARBA00023004"/>
    </source>
</evidence>
<evidence type="ECO:0000313" key="12">
    <source>
        <dbReference type="EMBL" id="SHH67851.1"/>
    </source>
</evidence>
<dbReference type="AlphaFoldDB" id="A0A1M5UXW2"/>
<dbReference type="InterPro" id="IPR006638">
    <property type="entry name" value="Elp3/MiaA/NifB-like_rSAM"/>
</dbReference>
<dbReference type="Gene3D" id="3.40.50.12160">
    <property type="entry name" value="Methylthiotransferase, N-terminal domain"/>
    <property type="match status" value="1"/>
</dbReference>
<dbReference type="InterPro" id="IPR005839">
    <property type="entry name" value="Methylthiotransferase"/>
</dbReference>
<dbReference type="InterPro" id="IPR007197">
    <property type="entry name" value="rSAM"/>
</dbReference>
<feature type="binding site" evidence="8">
    <location>
        <position position="11"/>
    </location>
    <ligand>
        <name>[4Fe-4S] cluster</name>
        <dbReference type="ChEBI" id="CHEBI:49883"/>
        <label>1</label>
    </ligand>
</feature>
<comment type="cofactor">
    <cofactor evidence="8">
        <name>[4Fe-4S] cluster</name>
        <dbReference type="ChEBI" id="CHEBI:49883"/>
    </cofactor>
    <text evidence="8">Binds 2 [4Fe-4S] clusters. One cluster is coordinated with 3 cysteines and an exchangeable S-adenosyl-L-methionine.</text>
</comment>
<dbReference type="Proteomes" id="UP000184139">
    <property type="component" value="Unassembled WGS sequence"/>
</dbReference>
<evidence type="ECO:0000259" key="9">
    <source>
        <dbReference type="PROSITE" id="PS50926"/>
    </source>
</evidence>
<comment type="similarity">
    <text evidence="8">Belongs to the methylthiotransferase family. RimO subfamily.</text>
</comment>
<dbReference type="InterPro" id="IPR012340">
    <property type="entry name" value="NA-bd_OB-fold"/>
</dbReference>
<dbReference type="RefSeq" id="WP_073374630.1">
    <property type="nucleotide sequence ID" value="NZ_FQXS01000006.1"/>
</dbReference>
<evidence type="ECO:0000313" key="13">
    <source>
        <dbReference type="Proteomes" id="UP000184139"/>
    </source>
</evidence>
<dbReference type="CDD" id="cd01335">
    <property type="entry name" value="Radical_SAM"/>
    <property type="match status" value="1"/>
</dbReference>
<feature type="binding site" evidence="8">
    <location>
        <position position="157"/>
    </location>
    <ligand>
        <name>[4Fe-4S] cluster</name>
        <dbReference type="ChEBI" id="CHEBI:49883"/>
        <label>2</label>
        <note>4Fe-4S-S-AdoMet</note>
    </ligand>
</feature>
<reference evidence="12 13" key="1">
    <citation type="submission" date="2016-11" db="EMBL/GenBank/DDBJ databases">
        <authorList>
            <person name="Jaros S."/>
            <person name="Januszkiewicz K."/>
            <person name="Wedrychowicz H."/>
        </authorList>
    </citation>
    <scope>NUCLEOTIDE SEQUENCE [LARGE SCALE GENOMIC DNA]</scope>
    <source>
        <strain evidence="12 13">DSM 9705</strain>
    </source>
</reference>
<dbReference type="NCBIfam" id="TIGR01125">
    <property type="entry name" value="30S ribosomal protein S12 methylthiotransferase RimO"/>
    <property type="match status" value="1"/>
</dbReference>
<evidence type="ECO:0000259" key="11">
    <source>
        <dbReference type="PROSITE" id="PS51918"/>
    </source>
</evidence>
<feature type="domain" description="Radical SAM core" evidence="11">
    <location>
        <begin position="143"/>
        <end position="373"/>
    </location>
</feature>
<dbReference type="PROSITE" id="PS01278">
    <property type="entry name" value="MTTASE_RADICAL"/>
    <property type="match status" value="1"/>
</dbReference>
<proteinExistence type="inferred from homology"/>
<feature type="domain" description="MTTase N-terminal" evidence="10">
    <location>
        <begin position="2"/>
        <end position="118"/>
    </location>
</feature>
<protein>
    <recommendedName>
        <fullName evidence="8">Ribosomal protein uS12 methylthiotransferase RimO</fullName>
        <shortName evidence="8">uS12 MTTase</shortName>
        <shortName evidence="8">uS12 methylthiotransferase</shortName>
        <ecNumber evidence="8">2.8.4.4</ecNumber>
    </recommendedName>
    <alternativeName>
        <fullName evidence="8">Ribosomal protein uS12 (aspartate-C(3))-methylthiotransferase</fullName>
    </alternativeName>
    <alternativeName>
        <fullName evidence="8">Ribosome maturation factor RimO</fullName>
    </alternativeName>
</protein>
<keyword evidence="12" id="KW-0687">Ribonucleoprotein</keyword>
<dbReference type="GO" id="GO:0035599">
    <property type="term" value="F:aspartic acid methylthiotransferase activity"/>
    <property type="evidence" value="ECO:0007669"/>
    <property type="project" value="TreeGrafter"/>
</dbReference>
<feature type="domain" description="TRAM" evidence="9">
    <location>
        <begin position="376"/>
        <end position="444"/>
    </location>
</feature>
<comment type="subcellular location">
    <subcellularLocation>
        <location evidence="8">Cytoplasm</location>
    </subcellularLocation>
</comment>
<feature type="binding site" evidence="8">
    <location>
        <position position="81"/>
    </location>
    <ligand>
        <name>[4Fe-4S] cluster</name>
        <dbReference type="ChEBI" id="CHEBI:49883"/>
        <label>1</label>
    </ligand>
</feature>
<name>A0A1M5UXW2_9BACT</name>
<evidence type="ECO:0000256" key="3">
    <source>
        <dbReference type="ARBA" id="ARBA00022679"/>
    </source>
</evidence>
<keyword evidence="3 8" id="KW-0808">Transferase</keyword>
<dbReference type="SMART" id="SM00729">
    <property type="entry name" value="Elp3"/>
    <property type="match status" value="1"/>
</dbReference>
<dbReference type="FunFam" id="3.80.30.20:FF:000001">
    <property type="entry name" value="tRNA-2-methylthio-N(6)-dimethylallyladenosine synthase 2"/>
    <property type="match status" value="1"/>
</dbReference>
<dbReference type="InterPro" id="IPR002792">
    <property type="entry name" value="TRAM_dom"/>
</dbReference>
<keyword evidence="2 8" id="KW-0963">Cytoplasm</keyword>
<feature type="binding site" evidence="8">
    <location>
        <position position="47"/>
    </location>
    <ligand>
        <name>[4Fe-4S] cluster</name>
        <dbReference type="ChEBI" id="CHEBI:49883"/>
        <label>1</label>
    </ligand>
</feature>
<feature type="binding site" evidence="8">
    <location>
        <position position="161"/>
    </location>
    <ligand>
        <name>[4Fe-4S] cluster</name>
        <dbReference type="ChEBI" id="CHEBI:49883"/>
        <label>2</label>
        <note>4Fe-4S-S-AdoMet</note>
    </ligand>
</feature>
<dbReference type="GO" id="GO:0005840">
    <property type="term" value="C:ribosome"/>
    <property type="evidence" value="ECO:0007669"/>
    <property type="project" value="UniProtKB-KW"/>
</dbReference>
<dbReference type="SUPFAM" id="SSF102114">
    <property type="entry name" value="Radical SAM enzymes"/>
    <property type="match status" value="1"/>
</dbReference>
<keyword evidence="13" id="KW-1185">Reference proteome</keyword>
<evidence type="ECO:0000256" key="7">
    <source>
        <dbReference type="ARBA" id="ARBA00023014"/>
    </source>
</evidence>
<dbReference type="Gene3D" id="3.80.30.20">
    <property type="entry name" value="tm_1862 like domain"/>
    <property type="match status" value="1"/>
</dbReference>
<keyword evidence="1 8" id="KW-0004">4Fe-4S</keyword>
<dbReference type="EC" id="2.8.4.4" evidence="8"/>
<keyword evidence="6 8" id="KW-0408">Iron</keyword>
<dbReference type="GO" id="GO:0103039">
    <property type="term" value="F:protein methylthiotransferase activity"/>
    <property type="evidence" value="ECO:0007669"/>
    <property type="project" value="UniProtKB-EC"/>
</dbReference>
<dbReference type="GO" id="GO:0051539">
    <property type="term" value="F:4 iron, 4 sulfur cluster binding"/>
    <property type="evidence" value="ECO:0007669"/>
    <property type="project" value="UniProtKB-UniRule"/>
</dbReference>
<dbReference type="NCBIfam" id="TIGR00089">
    <property type="entry name" value="MiaB/RimO family radical SAM methylthiotransferase"/>
    <property type="match status" value="1"/>
</dbReference>
<dbReference type="PROSITE" id="PS51449">
    <property type="entry name" value="MTTASE_N"/>
    <property type="match status" value="1"/>
</dbReference>
<sequence>MKTFHLVSLGCPKNLVDSELVYGLLLAQGWQGCDLPDEAAVLIINTCGFIQSAVEESIDEILRLASWKQDDPGKKLVVIGCLVQRYRRRLVEELPEVDLFVGTEGITSLPELLAGLGRSDMAERKMVLPDRFLMTAALPRRLSTPFFRAWMKITEGCDNHCSYCLIPSIRGPLRSREIEDLVIEADRLEQGGVREITLVAQDLTAYGEDRGGRGQLVSLLKALLSGTSIPWLRLMYLYPSGITDELLHLARAEPRIVPYFDIPLQHVSDRVLRAMNRRYARADIEQLLGRIRTIVPGAALRTTFLVGFPGETEADVEQLLEFLPIARFDHLGVFPYANEEGCAAEQMADHVAEAEKQHRLDAVLTAQADISANTQQRFVGRVERVLVEGVSRESELLLEGRTRYQAPDIDGCVLINEGETSPGEFVDVEITEAHVYDLVGRIVTSGED</sequence>
<keyword evidence="5 8" id="KW-0479">Metal-binding</keyword>
<evidence type="ECO:0000256" key="2">
    <source>
        <dbReference type="ARBA" id="ARBA00022490"/>
    </source>
</evidence>
<dbReference type="PROSITE" id="PS50926">
    <property type="entry name" value="TRAM"/>
    <property type="match status" value="1"/>
</dbReference>
<gene>
    <name evidence="8" type="primary">rimO</name>
    <name evidence="12" type="ORF">SAMN02745124_01396</name>
</gene>
<evidence type="ECO:0000256" key="8">
    <source>
        <dbReference type="HAMAP-Rule" id="MF_01865"/>
    </source>
</evidence>
<keyword evidence="4 8" id="KW-0949">S-adenosyl-L-methionine</keyword>
<evidence type="ECO:0000256" key="5">
    <source>
        <dbReference type="ARBA" id="ARBA00022723"/>
    </source>
</evidence>
<dbReference type="GO" id="GO:0005829">
    <property type="term" value="C:cytosol"/>
    <property type="evidence" value="ECO:0007669"/>
    <property type="project" value="TreeGrafter"/>
</dbReference>
<dbReference type="STRING" id="1121409.SAMN02745124_01396"/>
<dbReference type="PROSITE" id="PS51918">
    <property type="entry name" value="RADICAL_SAM"/>
    <property type="match status" value="1"/>
</dbReference>
<dbReference type="Pfam" id="PF00919">
    <property type="entry name" value="UPF0004"/>
    <property type="match status" value="1"/>
</dbReference>
<dbReference type="InterPro" id="IPR038135">
    <property type="entry name" value="Methylthiotransferase_N_sf"/>
</dbReference>
<dbReference type="SFLD" id="SFLDG01061">
    <property type="entry name" value="methylthiotransferase"/>
    <property type="match status" value="1"/>
</dbReference>
<evidence type="ECO:0000259" key="10">
    <source>
        <dbReference type="PROSITE" id="PS51449"/>
    </source>
</evidence>
<dbReference type="EMBL" id="FQXS01000006">
    <property type="protein sequence ID" value="SHH67851.1"/>
    <property type="molecule type" value="Genomic_DNA"/>
</dbReference>
<dbReference type="InterPro" id="IPR020612">
    <property type="entry name" value="Methylthiotransferase_CS"/>
</dbReference>
<dbReference type="OrthoDB" id="9805215at2"/>
<dbReference type="SFLD" id="SFLDF00274">
    <property type="entry name" value="ribosomal_protein_S12_methylth"/>
    <property type="match status" value="1"/>
</dbReference>
<dbReference type="InterPro" id="IPR023404">
    <property type="entry name" value="rSAM_horseshoe"/>
</dbReference>
<dbReference type="InterPro" id="IPR058240">
    <property type="entry name" value="rSAM_sf"/>
</dbReference>
<dbReference type="InterPro" id="IPR005840">
    <property type="entry name" value="Ribosomal_uS12_MeSTrfase_RimO"/>
</dbReference>
<dbReference type="PANTHER" id="PTHR43837:SF1">
    <property type="entry name" value="RIBOSOMAL PROTEIN US12 METHYLTHIOTRANSFERASE RIMO"/>
    <property type="match status" value="1"/>
</dbReference>
<dbReference type="InterPro" id="IPR013848">
    <property type="entry name" value="Methylthiotransferase_N"/>
</dbReference>
<comment type="function">
    <text evidence="8">Catalyzes the methylthiolation of an aspartic acid residue of ribosomal protein uS12.</text>
</comment>
<evidence type="ECO:0000256" key="1">
    <source>
        <dbReference type="ARBA" id="ARBA00022485"/>
    </source>
</evidence>
<keyword evidence="12" id="KW-0689">Ribosomal protein</keyword>
<dbReference type="GO" id="GO:0046872">
    <property type="term" value="F:metal ion binding"/>
    <property type="evidence" value="ECO:0007669"/>
    <property type="project" value="UniProtKB-KW"/>
</dbReference>
<dbReference type="Pfam" id="PF18693">
    <property type="entry name" value="TRAM_2"/>
    <property type="match status" value="1"/>
</dbReference>
<dbReference type="SFLD" id="SFLDG01082">
    <property type="entry name" value="B12-binding_domain_containing"/>
    <property type="match status" value="1"/>
</dbReference>
<dbReference type="Pfam" id="PF04055">
    <property type="entry name" value="Radical_SAM"/>
    <property type="match status" value="1"/>
</dbReference>
<comment type="catalytic activity">
    <reaction evidence="8">
        <text>L-aspartate(89)-[ribosomal protein uS12]-hydrogen + (sulfur carrier)-SH + AH2 + 2 S-adenosyl-L-methionine = 3-methylsulfanyl-L-aspartate(89)-[ribosomal protein uS12]-hydrogen + (sulfur carrier)-H + 5'-deoxyadenosine + L-methionine + A + S-adenosyl-L-homocysteine + 2 H(+)</text>
        <dbReference type="Rhea" id="RHEA:37087"/>
        <dbReference type="Rhea" id="RHEA-COMP:10460"/>
        <dbReference type="Rhea" id="RHEA-COMP:10461"/>
        <dbReference type="Rhea" id="RHEA-COMP:14737"/>
        <dbReference type="Rhea" id="RHEA-COMP:14739"/>
        <dbReference type="ChEBI" id="CHEBI:13193"/>
        <dbReference type="ChEBI" id="CHEBI:15378"/>
        <dbReference type="ChEBI" id="CHEBI:17319"/>
        <dbReference type="ChEBI" id="CHEBI:17499"/>
        <dbReference type="ChEBI" id="CHEBI:29917"/>
        <dbReference type="ChEBI" id="CHEBI:29961"/>
        <dbReference type="ChEBI" id="CHEBI:57844"/>
        <dbReference type="ChEBI" id="CHEBI:57856"/>
        <dbReference type="ChEBI" id="CHEBI:59789"/>
        <dbReference type="ChEBI" id="CHEBI:64428"/>
        <dbReference type="ChEBI" id="CHEBI:73599"/>
        <dbReference type="EC" id="2.8.4.4"/>
    </reaction>
</comment>
<dbReference type="GO" id="GO:0006400">
    <property type="term" value="P:tRNA modification"/>
    <property type="evidence" value="ECO:0007669"/>
    <property type="project" value="InterPro"/>
</dbReference>
<dbReference type="SFLD" id="SFLDS00029">
    <property type="entry name" value="Radical_SAM"/>
    <property type="match status" value="1"/>
</dbReference>
<dbReference type="HAMAP" id="MF_01865">
    <property type="entry name" value="MTTase_RimO"/>
    <property type="match status" value="1"/>
</dbReference>
<keyword evidence="7 8" id="KW-0411">Iron-sulfur</keyword>
<accession>A0A1M5UXW2</accession>